<organism evidence="1">
    <name type="scientific">viral metagenome</name>
    <dbReference type="NCBI Taxonomy" id="1070528"/>
    <lineage>
        <taxon>unclassified sequences</taxon>
        <taxon>metagenomes</taxon>
        <taxon>organismal metagenomes</taxon>
    </lineage>
</organism>
<reference evidence="1" key="1">
    <citation type="submission" date="2020-03" db="EMBL/GenBank/DDBJ databases">
        <title>The deep terrestrial virosphere.</title>
        <authorList>
            <person name="Holmfeldt K."/>
            <person name="Nilsson E."/>
            <person name="Simone D."/>
            <person name="Lopez-Fernandez M."/>
            <person name="Wu X."/>
            <person name="de Brujin I."/>
            <person name="Lundin D."/>
            <person name="Andersson A."/>
            <person name="Bertilsson S."/>
            <person name="Dopson M."/>
        </authorList>
    </citation>
    <scope>NUCLEOTIDE SEQUENCE</scope>
    <source>
        <strain evidence="1">MM415B02491</strain>
    </source>
</reference>
<dbReference type="AlphaFoldDB" id="A0A6M3L581"/>
<proteinExistence type="predicted"/>
<accession>A0A6M3L581</accession>
<protein>
    <submittedName>
        <fullName evidence="1">Uncharacterized protein</fullName>
    </submittedName>
</protein>
<gene>
    <name evidence="1" type="ORF">MM415B02491_0014</name>
</gene>
<name>A0A6M3L581_9ZZZZ</name>
<sequence>MSTLATLRQSVGRLIGIGDVAMVTGVPAATFSTTGFTCSTLALDEDGYYEDWYLRFYAGTHKNTTRRVTSFTQSGGVIVFSPAVTGNIDATDLFELHRDFSPEEINNAINLAISIVDTEALTDLVDETLVVLADTWEYDVPTGFYTISEIYQEGDTDQFPISGLINPRGWSVSQGVITFDSTFVSLTTGKMLRVVGQAKPAALVLDADDTSVNAAYIVQQAKALLHQGRIVGTGGVSEAHNVQMTIAQAMAGQARTSLYIAQRGQRV</sequence>
<dbReference type="EMBL" id="MT142872">
    <property type="protein sequence ID" value="QJA89846.1"/>
    <property type="molecule type" value="Genomic_DNA"/>
</dbReference>
<evidence type="ECO:0000313" key="1">
    <source>
        <dbReference type="EMBL" id="QJA89846.1"/>
    </source>
</evidence>